<dbReference type="Gene3D" id="1.10.238.10">
    <property type="entry name" value="EF-hand"/>
    <property type="match status" value="1"/>
</dbReference>
<accession>A0A6U4JBL3</accession>
<evidence type="ECO:0000256" key="2">
    <source>
        <dbReference type="ARBA" id="ARBA00022737"/>
    </source>
</evidence>
<dbReference type="InterPro" id="IPR050216">
    <property type="entry name" value="LRR_domain-containing"/>
</dbReference>
<dbReference type="InterPro" id="IPR055414">
    <property type="entry name" value="LRR_R13L4/SHOC2-like"/>
</dbReference>
<dbReference type="PANTHER" id="PTHR48051">
    <property type="match status" value="1"/>
</dbReference>
<protein>
    <recommendedName>
        <fullName evidence="4">Disease resistance R13L4/SHOC-2-like LRR domain-containing protein</fullName>
    </recommendedName>
</protein>
<dbReference type="SMART" id="SM00369">
    <property type="entry name" value="LRR_TYP"/>
    <property type="match status" value="8"/>
</dbReference>
<feature type="domain" description="Disease resistance R13L4/SHOC-2-like LRR" evidence="4">
    <location>
        <begin position="207"/>
        <end position="307"/>
    </location>
</feature>
<evidence type="ECO:0000256" key="3">
    <source>
        <dbReference type="SAM" id="MobiDB-lite"/>
    </source>
</evidence>
<dbReference type="SMART" id="SM00364">
    <property type="entry name" value="LRR_BAC"/>
    <property type="match status" value="6"/>
</dbReference>
<dbReference type="InterPro" id="IPR032675">
    <property type="entry name" value="LRR_dom_sf"/>
</dbReference>
<proteinExistence type="predicted"/>
<dbReference type="SUPFAM" id="SSF47473">
    <property type="entry name" value="EF-hand"/>
    <property type="match status" value="1"/>
</dbReference>
<keyword evidence="1" id="KW-0433">Leucine-rich repeat</keyword>
<evidence type="ECO:0000259" key="4">
    <source>
        <dbReference type="Pfam" id="PF23598"/>
    </source>
</evidence>
<dbReference type="InterPro" id="IPR011992">
    <property type="entry name" value="EF-hand-dom_pair"/>
</dbReference>
<dbReference type="Gene3D" id="3.80.10.10">
    <property type="entry name" value="Ribonuclease Inhibitor"/>
    <property type="match status" value="2"/>
</dbReference>
<sequence>MDVPLSSVAVSRRARPAHAMLGNTTPITTASRFSQGAKDALAVSAGKHLPPVNHSEKAKLEKQKRNRGFVEEREKARAARDNFTYEDLKTVLPQKEAHHDKHLKARKLLARFPAGLHTSIVMRDEHIASFPDDMSFMHHITRIDVAGNNIKAISPGVMELPSLTELDASNNYVTHLPTTLTCLSNLTVLRMRYNKLEKLPELYGMGYLEHLDVSHNLLETLPESISELKHLESLDVRNCHLRHLPDTINDLRSNLRQVLADFNYLVAIPRRLGNMQALRHLSLTQNLLRELRPGCLEALTNLEHLQINHSRIASIPRTIGLMHGLTHINFSSNQLTEAPKSLAAITSLIHLDLSNNLIQQLPVLSSLASLSALLVAHNNLESLPMGLHKISTLSQLDARGNSNLKVPPVNLALMGLPHMIQYLEAEDGRRILKSLGDKKIKGIMEVFVKRFKREREMEEGFRLLDNGTGQISASEFGVWTRVVGLTSLRPAEVKLLYSVLDDDTEGSGTVPQQAVMDMYRRFKIAMEEEGKTEAPEGSKKWLEEQRQYLVDLEMEEALAEAERVRVVTLAKMKARRREQARKKREQMEKEAAERPQILQLDQQ</sequence>
<feature type="region of interest" description="Disordered" evidence="3">
    <location>
        <begin position="576"/>
        <end position="603"/>
    </location>
</feature>
<organism evidence="5">
    <name type="scientific">Hemiselmis andersenii</name>
    <name type="common">Cryptophyte alga</name>
    <dbReference type="NCBI Taxonomy" id="464988"/>
    <lineage>
        <taxon>Eukaryota</taxon>
        <taxon>Cryptophyceae</taxon>
        <taxon>Cryptomonadales</taxon>
        <taxon>Hemiselmidaceae</taxon>
        <taxon>Hemiselmis</taxon>
    </lineage>
</organism>
<dbReference type="Pfam" id="PF13855">
    <property type="entry name" value="LRR_8"/>
    <property type="match status" value="1"/>
</dbReference>
<dbReference type="EMBL" id="HBFX01044487">
    <property type="protein sequence ID" value="CAD8975727.1"/>
    <property type="molecule type" value="Transcribed_RNA"/>
</dbReference>
<keyword evidence="2" id="KW-0677">Repeat</keyword>
<evidence type="ECO:0000313" key="5">
    <source>
        <dbReference type="EMBL" id="CAD8975727.1"/>
    </source>
</evidence>
<dbReference type="PANTHER" id="PTHR48051:SF54">
    <property type="entry name" value="LEUCINE-RICH REPEAT-CONTAINING PROTEIN"/>
    <property type="match status" value="1"/>
</dbReference>
<dbReference type="GO" id="GO:0005737">
    <property type="term" value="C:cytoplasm"/>
    <property type="evidence" value="ECO:0007669"/>
    <property type="project" value="TreeGrafter"/>
</dbReference>
<dbReference type="Pfam" id="PF23598">
    <property type="entry name" value="LRR_14"/>
    <property type="match status" value="1"/>
</dbReference>
<dbReference type="AlphaFoldDB" id="A0A6U4JBL3"/>
<dbReference type="InterPro" id="IPR003591">
    <property type="entry name" value="Leu-rich_rpt_typical-subtyp"/>
</dbReference>
<dbReference type="PROSITE" id="PS51450">
    <property type="entry name" value="LRR"/>
    <property type="match status" value="3"/>
</dbReference>
<dbReference type="SUPFAM" id="SSF52058">
    <property type="entry name" value="L domain-like"/>
    <property type="match status" value="1"/>
</dbReference>
<reference evidence="5" key="1">
    <citation type="submission" date="2021-01" db="EMBL/GenBank/DDBJ databases">
        <authorList>
            <person name="Corre E."/>
            <person name="Pelletier E."/>
            <person name="Niang G."/>
            <person name="Scheremetjew M."/>
            <person name="Finn R."/>
            <person name="Kale V."/>
            <person name="Holt S."/>
            <person name="Cochrane G."/>
            <person name="Meng A."/>
            <person name="Brown T."/>
            <person name="Cohen L."/>
        </authorList>
    </citation>
    <scope>NUCLEOTIDE SEQUENCE</scope>
    <source>
        <strain evidence="5">CCMP644</strain>
    </source>
</reference>
<evidence type="ECO:0000256" key="1">
    <source>
        <dbReference type="ARBA" id="ARBA00022614"/>
    </source>
</evidence>
<dbReference type="InterPro" id="IPR001611">
    <property type="entry name" value="Leu-rich_rpt"/>
</dbReference>
<name>A0A6U4JBL3_HEMAN</name>
<gene>
    <name evidence="5" type="ORF">HAND00432_LOCUS26732</name>
</gene>